<protein>
    <submittedName>
        <fullName evidence="2">Uncharacterized protein</fullName>
    </submittedName>
</protein>
<name>A0AAI8GB74_9FLAO</name>
<accession>A0AAI8GB74</accession>
<reference evidence="3" key="1">
    <citation type="submission" date="2016-03" db="EMBL/GenBank/DDBJ databases">
        <title>Flavobacterium columnare strain B185, complete genome.</title>
        <authorList>
            <person name="Sundberg L.-R."/>
            <person name="Papponen P."/>
            <person name="Laanto E."/>
        </authorList>
    </citation>
    <scope>NUCLEOTIDE SEQUENCE [LARGE SCALE GENOMIC DNA]</scope>
    <source>
        <strain evidence="3">B185</strain>
    </source>
</reference>
<dbReference type="Proteomes" id="UP000304840">
    <property type="component" value="Chromosome"/>
</dbReference>
<evidence type="ECO:0000313" key="2">
    <source>
        <dbReference type="EMBL" id="AMO20307.1"/>
    </source>
</evidence>
<sequence>MDILRIVFNAFCENENHYATCIIMLPENNFSIKKIYNISKINSYLICSSLKIDKLVEEKCFEIGDDIFIKAYLTAKNEGFYFTSFPDEGNLNLNNVSIPSFVESDIELVISNLGGHKIQERNIKTPDFYLNNILLEFKSLQNESLENKERQKNIAEIFFDTPDYSIDIDPIQNFNELTSIYHKKIKNTIKEHFKKASKQIKEFKREIQNGENSGIVLFNTGYFSLPHQLLKKLVEDILKNETETIEFAFIFTQIAQTNGWNLITTMQQDWVGNIPSGLNIKEFEIEFSKLIDLKMNGVFSEENAGSNLKFQKPISFEINDKIFYWNPGQISFFK</sequence>
<dbReference type="RefSeq" id="WP_138425330.1">
    <property type="nucleotide sequence ID" value="NZ_CP054509.1"/>
</dbReference>
<evidence type="ECO:0000256" key="1">
    <source>
        <dbReference type="SAM" id="Coils"/>
    </source>
</evidence>
<dbReference type="EMBL" id="CP010992">
    <property type="protein sequence ID" value="AMO20307.1"/>
    <property type="molecule type" value="Genomic_DNA"/>
</dbReference>
<keyword evidence="1" id="KW-0175">Coiled coil</keyword>
<evidence type="ECO:0000313" key="3">
    <source>
        <dbReference type="Proteomes" id="UP000304840"/>
    </source>
</evidence>
<reference evidence="2 3" key="2">
    <citation type="submission" date="2019-05" db="EMBL/GenBank/DDBJ databases">
        <authorList>
            <person name="Ravantti J.J."/>
        </authorList>
    </citation>
    <scope>NUCLEOTIDE SEQUENCE [LARGE SCALE GENOMIC DNA]</scope>
    <source>
        <strain evidence="2 3">B185</strain>
    </source>
</reference>
<proteinExistence type="predicted"/>
<organism evidence="2 3">
    <name type="scientific">Flavobacterium columnare</name>
    <dbReference type="NCBI Taxonomy" id="996"/>
    <lineage>
        <taxon>Bacteria</taxon>
        <taxon>Pseudomonadati</taxon>
        <taxon>Bacteroidota</taxon>
        <taxon>Flavobacteriia</taxon>
        <taxon>Flavobacteriales</taxon>
        <taxon>Flavobacteriaceae</taxon>
        <taxon>Flavobacterium</taxon>
    </lineage>
</organism>
<feature type="coiled-coil region" evidence="1">
    <location>
        <begin position="186"/>
        <end position="213"/>
    </location>
</feature>
<dbReference type="AlphaFoldDB" id="A0AAI8GB74"/>
<gene>
    <name evidence="2" type="ORF">UN65_08100</name>
</gene>